<evidence type="ECO:0000313" key="3">
    <source>
        <dbReference type="Proteomes" id="UP000030907"/>
    </source>
</evidence>
<evidence type="ECO:0008006" key="4">
    <source>
        <dbReference type="Google" id="ProtNLM"/>
    </source>
</evidence>
<feature type="signal peptide" evidence="1">
    <location>
        <begin position="1"/>
        <end position="26"/>
    </location>
</feature>
<evidence type="ECO:0000313" key="2">
    <source>
        <dbReference type="EMBL" id="AJA08083.1"/>
    </source>
</evidence>
<keyword evidence="1" id="KW-0732">Signal</keyword>
<dbReference type="RefSeq" id="WP_052207873.1">
    <property type="nucleotide sequence ID" value="NZ_CP009122.1"/>
</dbReference>
<organism evidence="2 3">
    <name type="scientific">Sphingopyxis fribergensis</name>
    <dbReference type="NCBI Taxonomy" id="1515612"/>
    <lineage>
        <taxon>Bacteria</taxon>
        <taxon>Pseudomonadati</taxon>
        <taxon>Pseudomonadota</taxon>
        <taxon>Alphaproteobacteria</taxon>
        <taxon>Sphingomonadales</taxon>
        <taxon>Sphingomonadaceae</taxon>
        <taxon>Sphingopyxis</taxon>
    </lineage>
</organism>
<proteinExistence type="predicted"/>
<dbReference type="AlphaFoldDB" id="A0A0A7PFS7"/>
<dbReference type="KEGG" id="sphk:SKP52_05790"/>
<gene>
    <name evidence="2" type="ORF">SKP52_05790</name>
</gene>
<accession>A0A0A7PFS7</accession>
<dbReference type="EMBL" id="CP009122">
    <property type="protein sequence ID" value="AJA08083.1"/>
    <property type="molecule type" value="Genomic_DNA"/>
</dbReference>
<evidence type="ECO:0000256" key="1">
    <source>
        <dbReference type="SAM" id="SignalP"/>
    </source>
</evidence>
<feature type="chain" id="PRO_5002042362" description="Secreted protein" evidence="1">
    <location>
        <begin position="27"/>
        <end position="182"/>
    </location>
</feature>
<dbReference type="HOGENOM" id="CLU_1481116_0_0_5"/>
<reference evidence="2 3" key="1">
    <citation type="journal article" date="2015" name="Int. J. Syst. Evol. Microbiol.">
        <title>Description of Sphingopyxis fribergensis sp. nov. - a soil bacterium with the ability to degrade styrene and phenylacetic acid.</title>
        <authorList>
            <person name="Oelschlagel M."/>
            <person name="Ruckert C."/>
            <person name="Kalinowski J."/>
            <person name="Schmidt G."/>
            <person name="Schlomann M."/>
            <person name="Tischler D."/>
        </authorList>
    </citation>
    <scope>NUCLEOTIDE SEQUENCE [LARGE SCALE GENOMIC DNA]</scope>
    <source>
        <strain evidence="2 3">Kp5.2</strain>
    </source>
</reference>
<name>A0A0A7PFS7_9SPHN</name>
<dbReference type="Proteomes" id="UP000030907">
    <property type="component" value="Chromosome"/>
</dbReference>
<protein>
    <recommendedName>
        <fullName evidence="4">Secreted protein</fullName>
    </recommendedName>
</protein>
<keyword evidence="3" id="KW-1185">Reference proteome</keyword>
<dbReference type="OrthoDB" id="7449793at2"/>
<sequence>MPRFFGSISALCLAGAMSLAAPLAQAQEAAPAASLATGAKVYDQNGEEVGQIAKVSGDRVAVSIDGNGLVVPKNAFVKGAKGPALKAPKAKILAVLRQAEADAEAVDGALKPGAEVRSADGAAVLGKVTAMAPQGAVLATREGNITMPRAAFFLSAKGLAVKVDEAQFLAGVRAARAQKKGG</sequence>